<dbReference type="OrthoDB" id="9813425at2"/>
<comment type="caution">
    <text evidence="2">The sequence shown here is derived from an EMBL/GenBank/DDBJ whole genome shotgun (WGS) entry which is preliminary data.</text>
</comment>
<evidence type="ECO:0000313" key="3">
    <source>
        <dbReference type="Proteomes" id="UP000318590"/>
    </source>
</evidence>
<dbReference type="GO" id="GO:0006506">
    <property type="term" value="P:GPI anchor biosynthetic process"/>
    <property type="evidence" value="ECO:0007669"/>
    <property type="project" value="TreeGrafter"/>
</dbReference>
<accession>A0A547PNE3</accession>
<dbReference type="SUPFAM" id="SSF56219">
    <property type="entry name" value="DNase I-like"/>
    <property type="match status" value="1"/>
</dbReference>
<gene>
    <name evidence="2" type="ORF">FEV53_15545</name>
</gene>
<organism evidence="2 3">
    <name type="scientific">Palleronia caenipelagi</name>
    <dbReference type="NCBI Taxonomy" id="2489174"/>
    <lineage>
        <taxon>Bacteria</taxon>
        <taxon>Pseudomonadati</taxon>
        <taxon>Pseudomonadota</taxon>
        <taxon>Alphaproteobacteria</taxon>
        <taxon>Rhodobacterales</taxon>
        <taxon>Roseobacteraceae</taxon>
        <taxon>Palleronia</taxon>
    </lineage>
</organism>
<dbReference type="GO" id="GO:0003824">
    <property type="term" value="F:catalytic activity"/>
    <property type="evidence" value="ECO:0007669"/>
    <property type="project" value="InterPro"/>
</dbReference>
<dbReference type="GO" id="GO:0016020">
    <property type="term" value="C:membrane"/>
    <property type="evidence" value="ECO:0007669"/>
    <property type="project" value="GOC"/>
</dbReference>
<keyword evidence="3" id="KW-1185">Reference proteome</keyword>
<dbReference type="Proteomes" id="UP000318590">
    <property type="component" value="Unassembled WGS sequence"/>
</dbReference>
<name>A0A547PNE3_9RHOB</name>
<dbReference type="PANTHER" id="PTHR14859:SF15">
    <property type="entry name" value="ENDONUCLEASE_EXONUCLEASE_PHOSPHATASE DOMAIN-CONTAINING PROTEIN"/>
    <property type="match status" value="1"/>
</dbReference>
<proteinExistence type="predicted"/>
<dbReference type="PANTHER" id="PTHR14859">
    <property type="entry name" value="CALCOFLUOR WHITE HYPERSENSITIVE PROTEIN PRECURSOR"/>
    <property type="match status" value="1"/>
</dbReference>
<dbReference type="Gene3D" id="3.60.10.10">
    <property type="entry name" value="Endonuclease/exonuclease/phosphatase"/>
    <property type="match status" value="1"/>
</dbReference>
<dbReference type="EMBL" id="VFSV01000037">
    <property type="protein sequence ID" value="TRD15635.1"/>
    <property type="molecule type" value="Genomic_DNA"/>
</dbReference>
<dbReference type="AlphaFoldDB" id="A0A547PNE3"/>
<dbReference type="RefSeq" id="WP_142835711.1">
    <property type="nucleotide sequence ID" value="NZ_VFSV01000037.1"/>
</dbReference>
<feature type="domain" description="Endonuclease/exonuclease/phosphatase" evidence="1">
    <location>
        <begin position="5"/>
        <end position="217"/>
    </location>
</feature>
<dbReference type="Pfam" id="PF03372">
    <property type="entry name" value="Exo_endo_phos"/>
    <property type="match status" value="1"/>
</dbReference>
<sequence>MIRIASYNIRKAVGLDWRRDPMRVAQVIAGLRAHIVALQEADKRLQPRPTALTPEAIRATGMVPIDLGPGPSLGWHGNAILLDPAWRCIGYERLTLPGLEPRGAVLAEIDTPAGHLTLCAAHLGLTRGARVAQLHAIKEAIGLDRLSQSVILGDFNEWHPTRPLHGPEHDVKAISPGRSFHAKYELAPLDRILVGGNWSLLDTGVMREPPAQRASDHLPIWCEIAPNTARAEGSKKDRDFHDPPA</sequence>
<evidence type="ECO:0000259" key="1">
    <source>
        <dbReference type="Pfam" id="PF03372"/>
    </source>
</evidence>
<dbReference type="InterPro" id="IPR005135">
    <property type="entry name" value="Endo/exonuclease/phosphatase"/>
</dbReference>
<evidence type="ECO:0000313" key="2">
    <source>
        <dbReference type="EMBL" id="TRD15635.1"/>
    </source>
</evidence>
<dbReference type="InterPro" id="IPR036691">
    <property type="entry name" value="Endo/exonu/phosph_ase_sf"/>
</dbReference>
<dbReference type="InterPro" id="IPR051916">
    <property type="entry name" value="GPI-anchor_lipid_remodeler"/>
</dbReference>
<reference evidence="2 3" key="1">
    <citation type="submission" date="2019-06" db="EMBL/GenBank/DDBJ databases">
        <title>Paenimaribius caenipelagi gen. nov., sp. nov., isolated from a tidal flat.</title>
        <authorList>
            <person name="Yoon J.-H."/>
        </authorList>
    </citation>
    <scope>NUCLEOTIDE SEQUENCE [LARGE SCALE GENOMIC DNA]</scope>
    <source>
        <strain evidence="2 3">JBTF-M29</strain>
    </source>
</reference>
<protein>
    <recommendedName>
        <fullName evidence="1">Endonuclease/exonuclease/phosphatase domain-containing protein</fullName>
    </recommendedName>
</protein>